<gene>
    <name evidence="1" type="ORF">D9X91_05235</name>
</gene>
<accession>A0A3L7K3C7</accession>
<name>A0A3L7K3C7_9BACI</name>
<evidence type="ECO:0000313" key="2">
    <source>
        <dbReference type="Proteomes" id="UP000276770"/>
    </source>
</evidence>
<reference evidence="1 2" key="1">
    <citation type="submission" date="2018-10" db="EMBL/GenBank/DDBJ databases">
        <title>Falsibacillus sp. genome draft.</title>
        <authorList>
            <person name="Shi S."/>
        </authorList>
    </citation>
    <scope>NUCLEOTIDE SEQUENCE [LARGE SCALE GENOMIC DNA]</scope>
    <source>
        <strain evidence="1 2">GY 10110</strain>
    </source>
</reference>
<proteinExistence type="predicted"/>
<comment type="caution">
    <text evidence="1">The sequence shown here is derived from an EMBL/GenBank/DDBJ whole genome shotgun (WGS) entry which is preliminary data.</text>
</comment>
<sequence>MYQSFHRDFPQADPKLFMSSAVRMKGLLKDAQLLMDKISQSSSYSKKLMDFAQESKMVEVEKTINSIGMKNKPVVKVNPDGLNLLFVNQDSSQLDCCKLQIALRWN</sequence>
<dbReference type="AlphaFoldDB" id="A0A3L7K3C7"/>
<dbReference type="Pfam" id="PF26344">
    <property type="entry name" value="YuzC"/>
    <property type="match status" value="1"/>
</dbReference>
<organism evidence="1 2">
    <name type="scientific">Falsibacillus albus</name>
    <dbReference type="NCBI Taxonomy" id="2478915"/>
    <lineage>
        <taxon>Bacteria</taxon>
        <taxon>Bacillati</taxon>
        <taxon>Bacillota</taxon>
        <taxon>Bacilli</taxon>
        <taxon>Bacillales</taxon>
        <taxon>Bacillaceae</taxon>
        <taxon>Falsibacillus</taxon>
    </lineage>
</organism>
<protein>
    <submittedName>
        <fullName evidence="1">Uncharacterized protein</fullName>
    </submittedName>
</protein>
<keyword evidence="2" id="KW-1185">Reference proteome</keyword>
<dbReference type="EMBL" id="RCVZ01000003">
    <property type="protein sequence ID" value="RLQ96511.1"/>
    <property type="molecule type" value="Genomic_DNA"/>
</dbReference>
<dbReference type="Proteomes" id="UP000276770">
    <property type="component" value="Unassembled WGS sequence"/>
</dbReference>
<dbReference type="InterPro" id="IPR058870">
    <property type="entry name" value="YuzC"/>
</dbReference>
<evidence type="ECO:0000313" key="1">
    <source>
        <dbReference type="EMBL" id="RLQ96511.1"/>
    </source>
</evidence>